<dbReference type="GO" id="GO:0003677">
    <property type="term" value="F:DNA binding"/>
    <property type="evidence" value="ECO:0007669"/>
    <property type="project" value="UniProtKB-UniRule"/>
</dbReference>
<gene>
    <name evidence="8" type="ORF">BDD43_0145</name>
</gene>
<dbReference type="GO" id="GO:0015074">
    <property type="term" value="P:DNA integration"/>
    <property type="evidence" value="ECO:0007669"/>
    <property type="project" value="UniProtKB-KW"/>
</dbReference>
<evidence type="ECO:0000256" key="1">
    <source>
        <dbReference type="ARBA" id="ARBA00008857"/>
    </source>
</evidence>
<dbReference type="PROSITE" id="PS51898">
    <property type="entry name" value="TYR_RECOMBINASE"/>
    <property type="match status" value="1"/>
</dbReference>
<dbReference type="SUPFAM" id="SSF56349">
    <property type="entry name" value="DNA breaking-rejoining enzymes"/>
    <property type="match status" value="1"/>
</dbReference>
<comment type="similarity">
    <text evidence="1">Belongs to the 'phage' integrase family.</text>
</comment>
<evidence type="ECO:0000313" key="8">
    <source>
        <dbReference type="EMBL" id="RKR80055.1"/>
    </source>
</evidence>
<feature type="domain" description="Core-binding (CB)" evidence="7">
    <location>
        <begin position="106"/>
        <end position="190"/>
    </location>
</feature>
<dbReference type="InterPro" id="IPR044068">
    <property type="entry name" value="CB"/>
</dbReference>
<comment type="caution">
    <text evidence="8">The sequence shown here is derived from an EMBL/GenBank/DDBJ whole genome shotgun (WGS) entry which is preliminary data.</text>
</comment>
<proteinExistence type="inferred from homology"/>
<reference evidence="8 9" key="1">
    <citation type="submission" date="2018-10" db="EMBL/GenBank/DDBJ databases">
        <title>Genomic Encyclopedia of Archaeal and Bacterial Type Strains, Phase II (KMG-II): from individual species to whole genera.</title>
        <authorList>
            <person name="Goeker M."/>
        </authorList>
    </citation>
    <scope>NUCLEOTIDE SEQUENCE [LARGE SCALE GENOMIC DNA]</scope>
    <source>
        <strain evidence="8 9">DSM 18602</strain>
    </source>
</reference>
<dbReference type="RefSeq" id="WP_121195700.1">
    <property type="nucleotide sequence ID" value="NZ_RBKU01000001.1"/>
</dbReference>
<dbReference type="Proteomes" id="UP000268007">
    <property type="component" value="Unassembled WGS sequence"/>
</dbReference>
<feature type="domain" description="Tyr recombinase" evidence="6">
    <location>
        <begin position="212"/>
        <end position="396"/>
    </location>
</feature>
<keyword evidence="2" id="KW-0229">DNA integration</keyword>
<name>A0A495ITE9_9SPHI</name>
<dbReference type="AlphaFoldDB" id="A0A495ITE9"/>
<dbReference type="Pfam" id="PF13495">
    <property type="entry name" value="Phage_int_SAM_4"/>
    <property type="match status" value="1"/>
</dbReference>
<evidence type="ECO:0000256" key="4">
    <source>
        <dbReference type="ARBA" id="ARBA00023172"/>
    </source>
</evidence>
<dbReference type="PANTHER" id="PTHR30629:SF2">
    <property type="entry name" value="PROPHAGE INTEGRASE INTS-RELATED"/>
    <property type="match status" value="1"/>
</dbReference>
<evidence type="ECO:0000259" key="7">
    <source>
        <dbReference type="PROSITE" id="PS51900"/>
    </source>
</evidence>
<dbReference type="InterPro" id="IPR013762">
    <property type="entry name" value="Integrase-like_cat_sf"/>
</dbReference>
<dbReference type="GO" id="GO:0006310">
    <property type="term" value="P:DNA recombination"/>
    <property type="evidence" value="ECO:0007669"/>
    <property type="project" value="UniProtKB-KW"/>
</dbReference>
<evidence type="ECO:0000256" key="2">
    <source>
        <dbReference type="ARBA" id="ARBA00022908"/>
    </source>
</evidence>
<accession>A0A495ITE9</accession>
<dbReference type="OrthoDB" id="9806835at2"/>
<dbReference type="InterPro" id="IPR002104">
    <property type="entry name" value="Integrase_catalytic"/>
</dbReference>
<dbReference type="InterPro" id="IPR004107">
    <property type="entry name" value="Integrase_SAM-like_N"/>
</dbReference>
<dbReference type="InterPro" id="IPR011010">
    <property type="entry name" value="DNA_brk_join_enz"/>
</dbReference>
<keyword evidence="9" id="KW-1185">Reference proteome</keyword>
<dbReference type="Gene3D" id="1.10.443.10">
    <property type="entry name" value="Intergrase catalytic core"/>
    <property type="match status" value="1"/>
</dbReference>
<keyword evidence="4" id="KW-0233">DNA recombination</keyword>
<dbReference type="CDD" id="cd00397">
    <property type="entry name" value="DNA_BRE_C"/>
    <property type="match status" value="1"/>
</dbReference>
<keyword evidence="3 5" id="KW-0238">DNA-binding</keyword>
<dbReference type="Pfam" id="PF00589">
    <property type="entry name" value="Phage_integrase"/>
    <property type="match status" value="1"/>
</dbReference>
<sequence length="398" mass="46848">MKTAEITYTTPKLFKGKKIDSVPKGSTKAREEAKQSWYIEFFFYDPATRNMERFRFSKNLNRVKDPKEKLSLFNELLETYCEALDGGWSPIDERSNEKLKRQVVSLSLEEGKVLFEAYHQAKGTRKKSIQSYLSKVKMFITYYGEHKKANEISDYEITHFLDHHEQKEKWLGVTYNNARISLNNYFRYLKKNKYIDINPVTDTETRRKLATESHQVFSDADFKSIMDWLQANDPYCLLFVRMIYYTCIRPKELRYLQLKFINLESNTITIPASVAKNKKSLPVHIDVSLRKELDKLAIPKYPREYFLLGSPETIIAEHKIGENTPYDRFQKCLKALKLKDKNYTLYSFKHFSNVKKFKAGWTLAEICSANRHSSLVETETYLKDLLKFVQSDKLIPAI</sequence>
<dbReference type="PROSITE" id="PS51900">
    <property type="entry name" value="CB"/>
    <property type="match status" value="1"/>
</dbReference>
<dbReference type="EMBL" id="RBKU01000001">
    <property type="protein sequence ID" value="RKR80055.1"/>
    <property type="molecule type" value="Genomic_DNA"/>
</dbReference>
<evidence type="ECO:0000256" key="3">
    <source>
        <dbReference type="ARBA" id="ARBA00023125"/>
    </source>
</evidence>
<evidence type="ECO:0000313" key="9">
    <source>
        <dbReference type="Proteomes" id="UP000268007"/>
    </source>
</evidence>
<evidence type="ECO:0000259" key="6">
    <source>
        <dbReference type="PROSITE" id="PS51898"/>
    </source>
</evidence>
<protein>
    <submittedName>
        <fullName evidence="8">Integrase-like protein</fullName>
    </submittedName>
</protein>
<dbReference type="Gene3D" id="1.10.150.130">
    <property type="match status" value="1"/>
</dbReference>
<organism evidence="8 9">
    <name type="scientific">Mucilaginibacter gracilis</name>
    <dbReference type="NCBI Taxonomy" id="423350"/>
    <lineage>
        <taxon>Bacteria</taxon>
        <taxon>Pseudomonadati</taxon>
        <taxon>Bacteroidota</taxon>
        <taxon>Sphingobacteriia</taxon>
        <taxon>Sphingobacteriales</taxon>
        <taxon>Sphingobacteriaceae</taxon>
        <taxon>Mucilaginibacter</taxon>
    </lineage>
</organism>
<dbReference type="PANTHER" id="PTHR30629">
    <property type="entry name" value="PROPHAGE INTEGRASE"/>
    <property type="match status" value="1"/>
</dbReference>
<dbReference type="InterPro" id="IPR010998">
    <property type="entry name" value="Integrase_recombinase_N"/>
</dbReference>
<evidence type="ECO:0000256" key="5">
    <source>
        <dbReference type="PROSITE-ProRule" id="PRU01248"/>
    </source>
</evidence>
<dbReference type="InterPro" id="IPR050808">
    <property type="entry name" value="Phage_Integrase"/>
</dbReference>